<feature type="coiled-coil region" evidence="7">
    <location>
        <begin position="125"/>
        <end position="173"/>
    </location>
</feature>
<dbReference type="Pfam" id="PF21924">
    <property type="entry name" value="XRCC4_CC"/>
    <property type="match status" value="1"/>
</dbReference>
<dbReference type="PANTHER" id="PTHR28559">
    <property type="entry name" value="DNA REPAIR PROTEIN XRCC4"/>
    <property type="match status" value="1"/>
</dbReference>
<dbReference type="Gene3D" id="1.20.5.370">
    <property type="match status" value="1"/>
</dbReference>
<keyword evidence="2" id="KW-0227">DNA damage</keyword>
<dbReference type="GO" id="GO:0006303">
    <property type="term" value="P:double-strand break repair via nonhomologous end joining"/>
    <property type="evidence" value="ECO:0007669"/>
    <property type="project" value="UniProtKB-ARBA"/>
</dbReference>
<dbReference type="OrthoDB" id="8064436at2759"/>
<keyword evidence="12" id="KW-1185">Reference proteome</keyword>
<evidence type="ECO:0000259" key="9">
    <source>
        <dbReference type="Pfam" id="PF06632"/>
    </source>
</evidence>
<dbReference type="CDD" id="cd22283">
    <property type="entry name" value="HD_XRCC4_N"/>
    <property type="match status" value="1"/>
</dbReference>
<evidence type="ECO:0000256" key="6">
    <source>
        <dbReference type="ARBA" id="ARBA00025728"/>
    </source>
</evidence>
<feature type="region of interest" description="Disordered" evidence="8">
    <location>
        <begin position="193"/>
        <end position="321"/>
    </location>
</feature>
<dbReference type="GO" id="GO:0005958">
    <property type="term" value="C:DNA-dependent protein kinase-DNA ligase 4 complex"/>
    <property type="evidence" value="ECO:0007669"/>
    <property type="project" value="TreeGrafter"/>
</dbReference>
<gene>
    <name evidence="11" type="ORF">LSTR_LSTR004967</name>
</gene>
<dbReference type="Gene3D" id="2.170.210.10">
    <property type="entry name" value="DNA double-strand break repair and VJ recombination XRCC4, N-terminal"/>
    <property type="match status" value="1"/>
</dbReference>
<evidence type="ECO:0008006" key="13">
    <source>
        <dbReference type="Google" id="ProtNLM"/>
    </source>
</evidence>
<feature type="compositionally biased region" description="Acidic residues" evidence="8">
    <location>
        <begin position="218"/>
        <end position="230"/>
    </location>
</feature>
<dbReference type="InterPro" id="IPR053961">
    <property type="entry name" value="XRCC4_N"/>
</dbReference>
<dbReference type="InterPro" id="IPR053962">
    <property type="entry name" value="XRCC4_CC"/>
</dbReference>
<feature type="compositionally biased region" description="Polar residues" evidence="8">
    <location>
        <begin position="268"/>
        <end position="286"/>
    </location>
</feature>
<evidence type="ECO:0000256" key="1">
    <source>
        <dbReference type="ARBA" id="ARBA00004123"/>
    </source>
</evidence>
<keyword evidence="3" id="KW-0233">DNA recombination</keyword>
<evidence type="ECO:0000259" key="10">
    <source>
        <dbReference type="Pfam" id="PF21924"/>
    </source>
</evidence>
<dbReference type="EMBL" id="QKKF02004629">
    <property type="protein sequence ID" value="RZF47258.1"/>
    <property type="molecule type" value="Genomic_DNA"/>
</dbReference>
<dbReference type="SMR" id="A0A482XPC5"/>
<reference evidence="11 12" key="1">
    <citation type="journal article" date="2017" name="Gigascience">
        <title>Genome sequence of the small brown planthopper, Laodelphax striatellus.</title>
        <authorList>
            <person name="Zhu J."/>
            <person name="Jiang F."/>
            <person name="Wang X."/>
            <person name="Yang P."/>
            <person name="Bao Y."/>
            <person name="Zhao W."/>
            <person name="Wang W."/>
            <person name="Lu H."/>
            <person name="Wang Q."/>
            <person name="Cui N."/>
            <person name="Li J."/>
            <person name="Chen X."/>
            <person name="Luo L."/>
            <person name="Yu J."/>
            <person name="Kang L."/>
            <person name="Cui F."/>
        </authorList>
    </citation>
    <scope>NUCLEOTIDE SEQUENCE [LARGE SCALE GENOMIC DNA]</scope>
    <source>
        <strain evidence="11">Lst14</strain>
    </source>
</reference>
<dbReference type="GO" id="GO:0032807">
    <property type="term" value="C:DNA ligase IV complex"/>
    <property type="evidence" value="ECO:0007669"/>
    <property type="project" value="TreeGrafter"/>
</dbReference>
<feature type="region of interest" description="Disordered" evidence="8">
    <location>
        <begin position="339"/>
        <end position="377"/>
    </location>
</feature>
<evidence type="ECO:0000256" key="2">
    <source>
        <dbReference type="ARBA" id="ARBA00022763"/>
    </source>
</evidence>
<dbReference type="GO" id="GO:0003677">
    <property type="term" value="F:DNA binding"/>
    <property type="evidence" value="ECO:0007669"/>
    <property type="project" value="InterPro"/>
</dbReference>
<sequence>MTSDNPKFDVCNLSLDLPENSSVLIKSDWCDTSFSIILFDGLHTWTGEMRSDAIETLSEQLGLSLHQYIKECRNALSAKGRDKGFIYLLTNDTFQWKKESLDMKISFGQIRLEKTPAVSTLHRIINEMLDENLLLKEKLSRTEKDKMDLISDNKHLIEALEESNNLKSKMENDLFERFLKVLNTKKAKIKELKKHRSALPKRQGETKETDNISKYECDTDVDSDSDEEGERDNASSASDKEDRSKLSDKESDSDEQINKCLLPKRNRPGTSKRSLPNKQIQTQKETSLGCEKSVGLQVKQSENQRKEPTKIQDIPNTSSCLPKKVNRSVAFSFVDSDEELEDNFKVSPSDKEPMPSPKSKENNRSVMHSPKKHGRFRNELVEDEISMLDSGNGPSAKVPKIENECVSDESDSSISLFSNEFNKNKEDKVCGSNIEQIKQEPEVSVRNSENSCSESNDKQTKVSVKDLIDGLFS</sequence>
<evidence type="ECO:0000256" key="5">
    <source>
        <dbReference type="ARBA" id="ARBA00023242"/>
    </source>
</evidence>
<dbReference type="Proteomes" id="UP000291343">
    <property type="component" value="Unassembled WGS sequence"/>
</dbReference>
<dbReference type="GO" id="GO:0006310">
    <property type="term" value="P:DNA recombination"/>
    <property type="evidence" value="ECO:0007669"/>
    <property type="project" value="UniProtKB-KW"/>
</dbReference>
<evidence type="ECO:0000256" key="8">
    <source>
        <dbReference type="SAM" id="MobiDB-lite"/>
    </source>
</evidence>
<feature type="domain" description="XRCC4 N-terminal" evidence="9">
    <location>
        <begin position="23"/>
        <end position="112"/>
    </location>
</feature>
<evidence type="ECO:0000313" key="11">
    <source>
        <dbReference type="EMBL" id="RZF47258.1"/>
    </source>
</evidence>
<organism evidence="11 12">
    <name type="scientific">Laodelphax striatellus</name>
    <name type="common">Small brown planthopper</name>
    <name type="synonym">Delphax striatella</name>
    <dbReference type="NCBI Taxonomy" id="195883"/>
    <lineage>
        <taxon>Eukaryota</taxon>
        <taxon>Metazoa</taxon>
        <taxon>Ecdysozoa</taxon>
        <taxon>Arthropoda</taxon>
        <taxon>Hexapoda</taxon>
        <taxon>Insecta</taxon>
        <taxon>Pterygota</taxon>
        <taxon>Neoptera</taxon>
        <taxon>Paraneoptera</taxon>
        <taxon>Hemiptera</taxon>
        <taxon>Auchenorrhyncha</taxon>
        <taxon>Fulgoroidea</taxon>
        <taxon>Delphacidae</taxon>
        <taxon>Criomorphinae</taxon>
        <taxon>Laodelphax</taxon>
    </lineage>
</organism>
<feature type="compositionally biased region" description="Basic and acidic residues" evidence="8">
    <location>
        <begin position="342"/>
        <end position="363"/>
    </location>
</feature>
<feature type="compositionally biased region" description="Basic and acidic residues" evidence="8">
    <location>
        <begin position="202"/>
        <end position="217"/>
    </location>
</feature>
<evidence type="ECO:0000256" key="3">
    <source>
        <dbReference type="ARBA" id="ARBA00023172"/>
    </source>
</evidence>
<keyword evidence="7" id="KW-0175">Coiled coil</keyword>
<protein>
    <recommendedName>
        <fullName evidence="13">DNA repair protein XRCC4</fullName>
    </recommendedName>
</protein>
<dbReference type="AlphaFoldDB" id="A0A482XPC5"/>
<dbReference type="InterPro" id="IPR014751">
    <property type="entry name" value="XRCC4-like_C"/>
</dbReference>
<dbReference type="SUPFAM" id="SSF58022">
    <property type="entry name" value="XRCC4, C-terminal oligomerization domain"/>
    <property type="match status" value="1"/>
</dbReference>
<dbReference type="InterPro" id="IPR038051">
    <property type="entry name" value="XRCC4-like_N_sf"/>
</dbReference>
<feature type="compositionally biased region" description="Basic and acidic residues" evidence="8">
    <location>
        <begin position="238"/>
        <end position="250"/>
    </location>
</feature>
<feature type="domain" description="XRCC4 coiled-coil" evidence="10">
    <location>
        <begin position="121"/>
        <end position="192"/>
    </location>
</feature>
<feature type="region of interest" description="Disordered" evidence="8">
    <location>
        <begin position="440"/>
        <end position="460"/>
    </location>
</feature>
<dbReference type="InterPro" id="IPR009089">
    <property type="entry name" value="XRCC4_N_sf"/>
</dbReference>
<dbReference type="InterPro" id="IPR010585">
    <property type="entry name" value="DNA_repair_prot_XRCC4"/>
</dbReference>
<comment type="caution">
    <text evidence="11">The sequence shown here is derived from an EMBL/GenBank/DDBJ whole genome shotgun (WGS) entry which is preliminary data.</text>
</comment>
<evidence type="ECO:0000256" key="7">
    <source>
        <dbReference type="SAM" id="Coils"/>
    </source>
</evidence>
<dbReference type="InParanoid" id="A0A482XPC5"/>
<evidence type="ECO:0000256" key="4">
    <source>
        <dbReference type="ARBA" id="ARBA00023204"/>
    </source>
</evidence>
<keyword evidence="5" id="KW-0539">Nucleus</keyword>
<proteinExistence type="inferred from homology"/>
<dbReference type="SUPFAM" id="SSF50809">
    <property type="entry name" value="XRCC4, N-terminal domain"/>
    <property type="match status" value="1"/>
</dbReference>
<comment type="similarity">
    <text evidence="6">Belongs to the XRCC4-XLF family. XRCC4 subfamily.</text>
</comment>
<feature type="compositionally biased region" description="Polar residues" evidence="8">
    <location>
        <begin position="445"/>
        <end position="454"/>
    </location>
</feature>
<dbReference type="STRING" id="195883.A0A482XPC5"/>
<name>A0A482XPC5_LAOST</name>
<dbReference type="GO" id="GO:0010165">
    <property type="term" value="P:response to X-ray"/>
    <property type="evidence" value="ECO:0007669"/>
    <property type="project" value="TreeGrafter"/>
</dbReference>
<dbReference type="PANTHER" id="PTHR28559:SF1">
    <property type="entry name" value="DNA REPAIR PROTEIN XRCC4"/>
    <property type="match status" value="1"/>
</dbReference>
<comment type="subcellular location">
    <subcellularLocation>
        <location evidence="1">Nucleus</location>
    </subcellularLocation>
</comment>
<dbReference type="Pfam" id="PF06632">
    <property type="entry name" value="XRCC4"/>
    <property type="match status" value="1"/>
</dbReference>
<accession>A0A482XPC5</accession>
<evidence type="ECO:0000313" key="12">
    <source>
        <dbReference type="Proteomes" id="UP000291343"/>
    </source>
</evidence>
<keyword evidence="4" id="KW-0234">DNA repair</keyword>